<protein>
    <submittedName>
        <fullName evidence="1">Uncharacterized protein</fullName>
    </submittedName>
</protein>
<dbReference type="RefSeq" id="WP_084756161.1">
    <property type="nucleotide sequence ID" value="NZ_CP065960.1"/>
</dbReference>
<organism evidence="1 2">
    <name type="scientific">Mammaliicoccus sciuri</name>
    <name type="common">Staphylococcus sciuri</name>
    <dbReference type="NCBI Taxonomy" id="1296"/>
    <lineage>
        <taxon>Bacteria</taxon>
        <taxon>Bacillati</taxon>
        <taxon>Bacillota</taxon>
        <taxon>Bacilli</taxon>
        <taxon>Bacillales</taxon>
        <taxon>Staphylococcaceae</taxon>
        <taxon>Mammaliicoccus</taxon>
    </lineage>
</organism>
<name>A0AB37HTV6_MAMSC</name>
<proteinExistence type="predicted"/>
<accession>A0AB37HTV6</accession>
<reference evidence="1" key="1">
    <citation type="submission" date="2021-02" db="EMBL/GenBank/DDBJ databases">
        <title>cfr and optrA-positive Staphylococcus spp.</title>
        <authorList>
            <person name="Chen L."/>
        </authorList>
    </citation>
    <scope>NUCLEOTIDE SEQUENCE</scope>
    <source>
        <strain evidence="1">GDQ20D70P</strain>
    </source>
</reference>
<dbReference type="InterPro" id="IPR045920">
    <property type="entry name" value="DUF6339"/>
</dbReference>
<dbReference type="Pfam" id="PF19866">
    <property type="entry name" value="DUF6339"/>
    <property type="match status" value="1"/>
</dbReference>
<gene>
    <name evidence="1" type="ORF">JRU67_00880</name>
</gene>
<evidence type="ECO:0000313" key="2">
    <source>
        <dbReference type="Proteomes" id="UP000640299"/>
    </source>
</evidence>
<dbReference type="Proteomes" id="UP000640299">
    <property type="component" value="Chromosome"/>
</dbReference>
<dbReference type="EMBL" id="CP069389">
    <property type="protein sequence ID" value="QRN91417.1"/>
    <property type="molecule type" value="Genomic_DNA"/>
</dbReference>
<dbReference type="AlphaFoldDB" id="A0AB37HTV6"/>
<evidence type="ECO:0000313" key="1">
    <source>
        <dbReference type="EMBL" id="QRN91417.1"/>
    </source>
</evidence>
<sequence>MINWENINYDIGKANKDFESLSVESKGIVPINPAQEFIDLREKLINARDEVYDQFELDNVNKLGYTFDLNFGLKVYEILNKNIGFNNRVAANDEVWRYLSIKVIPDIVHSRWEFNETYFYKAPRRLWLKTIWWYIHLSWSGSVESTYLTLKNNSTDTIMQLVDRAGIGYNVELYREIMKQYKDYSKKDRMLFRKLLMLNVARVVTMSPDLVDGGIEGYVKDLYKSVQ</sequence>